<evidence type="ECO:0000256" key="2">
    <source>
        <dbReference type="ARBA" id="ARBA00022980"/>
    </source>
</evidence>
<dbReference type="EMBL" id="MEVI01000003">
    <property type="protein sequence ID" value="OGC55154.1"/>
    <property type="molecule type" value="Genomic_DNA"/>
</dbReference>
<dbReference type="AlphaFoldDB" id="A0A1F4VDD5"/>
<evidence type="ECO:0000259" key="6">
    <source>
        <dbReference type="Pfam" id="PF00828"/>
    </source>
</evidence>
<organism evidence="7 8">
    <name type="scientific">candidate division WWE3 bacterium RIFCSPLOWO2_01_FULL_41_18</name>
    <dbReference type="NCBI Taxonomy" id="1802625"/>
    <lineage>
        <taxon>Bacteria</taxon>
        <taxon>Katanobacteria</taxon>
    </lineage>
</organism>
<dbReference type="GO" id="GO:0003735">
    <property type="term" value="F:structural constituent of ribosome"/>
    <property type="evidence" value="ECO:0007669"/>
    <property type="project" value="InterPro"/>
</dbReference>
<dbReference type="GO" id="GO:0022625">
    <property type="term" value="C:cytosolic large ribosomal subunit"/>
    <property type="evidence" value="ECO:0007669"/>
    <property type="project" value="TreeGrafter"/>
</dbReference>
<evidence type="ECO:0000313" key="7">
    <source>
        <dbReference type="EMBL" id="OGC55154.1"/>
    </source>
</evidence>
<feature type="compositionally biased region" description="Basic residues" evidence="5">
    <location>
        <begin position="7"/>
        <end position="20"/>
    </location>
</feature>
<dbReference type="Proteomes" id="UP000176504">
    <property type="component" value="Unassembled WGS sequence"/>
</dbReference>
<evidence type="ECO:0000256" key="3">
    <source>
        <dbReference type="ARBA" id="ARBA00023274"/>
    </source>
</evidence>
<dbReference type="SUPFAM" id="SSF52080">
    <property type="entry name" value="Ribosomal proteins L15p and L18e"/>
    <property type="match status" value="1"/>
</dbReference>
<evidence type="ECO:0000256" key="1">
    <source>
        <dbReference type="ARBA" id="ARBA00007320"/>
    </source>
</evidence>
<keyword evidence="2 4" id="KW-0689">Ribosomal protein</keyword>
<proteinExistence type="inferred from homology"/>
<dbReference type="InterPro" id="IPR005749">
    <property type="entry name" value="Ribosomal_uL15_bac-type"/>
</dbReference>
<name>A0A1F4VDD5_UNCKA</name>
<dbReference type="GO" id="GO:0006412">
    <property type="term" value="P:translation"/>
    <property type="evidence" value="ECO:0007669"/>
    <property type="project" value="UniProtKB-UniRule"/>
</dbReference>
<sequence length="147" mass="16003">MDLGRLPKLKGLHKRAKRVGRGIGSGKGSHTTGRGQKGQKARTGYNLPVGFEGGQVPLYMKMPKRKGFVSSHRISRFIINLSDLERISEGKKITPFSLVELNLVKRVPEGGVKVLGSGTLTKKVILEGFTYSKSALEKITKLSGEAK</sequence>
<keyword evidence="3 4" id="KW-0687">Ribonucleoprotein</keyword>
<feature type="domain" description="Large ribosomal subunit protein uL15/eL18" evidence="6">
    <location>
        <begin position="79"/>
        <end position="146"/>
    </location>
</feature>
<gene>
    <name evidence="4" type="primary">rplO</name>
    <name evidence="7" type="ORF">A3A78_04225</name>
</gene>
<dbReference type="Gene3D" id="3.100.10.10">
    <property type="match status" value="1"/>
</dbReference>
<keyword evidence="4" id="KW-0699">rRNA-binding</keyword>
<feature type="region of interest" description="Disordered" evidence="5">
    <location>
        <begin position="1"/>
        <end position="46"/>
    </location>
</feature>
<evidence type="ECO:0000313" key="8">
    <source>
        <dbReference type="Proteomes" id="UP000176504"/>
    </source>
</evidence>
<reference evidence="7 8" key="1">
    <citation type="journal article" date="2016" name="Nat. Commun.">
        <title>Thousands of microbial genomes shed light on interconnected biogeochemical processes in an aquifer system.</title>
        <authorList>
            <person name="Anantharaman K."/>
            <person name="Brown C.T."/>
            <person name="Hug L.A."/>
            <person name="Sharon I."/>
            <person name="Castelle C.J."/>
            <person name="Probst A.J."/>
            <person name="Thomas B.C."/>
            <person name="Singh A."/>
            <person name="Wilkins M.J."/>
            <person name="Karaoz U."/>
            <person name="Brodie E.L."/>
            <person name="Williams K.H."/>
            <person name="Hubbard S.S."/>
            <person name="Banfield J.F."/>
        </authorList>
    </citation>
    <scope>NUCLEOTIDE SEQUENCE [LARGE SCALE GENOMIC DNA]</scope>
</reference>
<evidence type="ECO:0000256" key="4">
    <source>
        <dbReference type="HAMAP-Rule" id="MF_01341"/>
    </source>
</evidence>
<comment type="subunit">
    <text evidence="4">Part of the 50S ribosomal subunit.</text>
</comment>
<comment type="similarity">
    <text evidence="1 4">Belongs to the universal ribosomal protein uL15 family.</text>
</comment>
<comment type="function">
    <text evidence="4">Binds to the 23S rRNA.</text>
</comment>
<dbReference type="InterPro" id="IPR036227">
    <property type="entry name" value="Ribosomal_uL15/eL18_sf"/>
</dbReference>
<dbReference type="NCBIfam" id="TIGR01071">
    <property type="entry name" value="rplO_bact"/>
    <property type="match status" value="1"/>
</dbReference>
<comment type="caution">
    <text evidence="7">The sequence shown here is derived from an EMBL/GenBank/DDBJ whole genome shotgun (WGS) entry which is preliminary data.</text>
</comment>
<dbReference type="HAMAP" id="MF_01341">
    <property type="entry name" value="Ribosomal_uL15"/>
    <property type="match status" value="1"/>
</dbReference>
<dbReference type="PANTHER" id="PTHR12934:SF11">
    <property type="entry name" value="LARGE RIBOSOMAL SUBUNIT PROTEIN UL15M"/>
    <property type="match status" value="1"/>
</dbReference>
<dbReference type="PANTHER" id="PTHR12934">
    <property type="entry name" value="50S RIBOSOMAL PROTEIN L15"/>
    <property type="match status" value="1"/>
</dbReference>
<keyword evidence="4" id="KW-0694">RNA-binding</keyword>
<protein>
    <recommendedName>
        <fullName evidence="4">Large ribosomal subunit protein uL15</fullName>
    </recommendedName>
</protein>
<dbReference type="InterPro" id="IPR030878">
    <property type="entry name" value="Ribosomal_uL15"/>
</dbReference>
<dbReference type="InterPro" id="IPR021131">
    <property type="entry name" value="Ribosomal_uL15/eL18"/>
</dbReference>
<dbReference type="GO" id="GO:0019843">
    <property type="term" value="F:rRNA binding"/>
    <property type="evidence" value="ECO:0007669"/>
    <property type="project" value="UniProtKB-UniRule"/>
</dbReference>
<accession>A0A1F4VDD5</accession>
<evidence type="ECO:0000256" key="5">
    <source>
        <dbReference type="SAM" id="MobiDB-lite"/>
    </source>
</evidence>
<dbReference type="Pfam" id="PF00828">
    <property type="entry name" value="Ribosomal_L27A"/>
    <property type="match status" value="1"/>
</dbReference>